<reference evidence="1" key="2">
    <citation type="submission" date="2020-06" db="EMBL/GenBank/DDBJ databases">
        <authorList>
            <person name="Sheffer M."/>
        </authorList>
    </citation>
    <scope>NUCLEOTIDE SEQUENCE</scope>
</reference>
<protein>
    <submittedName>
        <fullName evidence="1">Uncharacterized protein</fullName>
    </submittedName>
</protein>
<proteinExistence type="predicted"/>
<dbReference type="Proteomes" id="UP000807504">
    <property type="component" value="Unassembled WGS sequence"/>
</dbReference>
<evidence type="ECO:0000313" key="2">
    <source>
        <dbReference type="Proteomes" id="UP000807504"/>
    </source>
</evidence>
<dbReference type="EMBL" id="JABXBU010000030">
    <property type="protein sequence ID" value="KAF8784869.1"/>
    <property type="molecule type" value="Genomic_DNA"/>
</dbReference>
<evidence type="ECO:0000313" key="1">
    <source>
        <dbReference type="EMBL" id="KAF8784869.1"/>
    </source>
</evidence>
<accession>A0A8T0F641</accession>
<dbReference type="AlphaFoldDB" id="A0A8T0F641"/>
<name>A0A8T0F641_ARGBR</name>
<sequence length="74" mass="8590">MYQPSCKSIAFISLSTQWFHSGGGQKLIEVPLDFPDDCLLISDNWTCRLWLPMWIGARINSFRRPVVACFIHKF</sequence>
<keyword evidence="2" id="KW-1185">Reference proteome</keyword>
<comment type="caution">
    <text evidence="1">The sequence shown here is derived from an EMBL/GenBank/DDBJ whole genome shotgun (WGS) entry which is preliminary data.</text>
</comment>
<reference evidence="1" key="1">
    <citation type="journal article" date="2020" name="bioRxiv">
        <title>Chromosome-level reference genome of the European wasp spider Argiope bruennichi: a resource for studies on range expansion and evolutionary adaptation.</title>
        <authorList>
            <person name="Sheffer M.M."/>
            <person name="Hoppe A."/>
            <person name="Krehenwinkel H."/>
            <person name="Uhl G."/>
            <person name="Kuss A.W."/>
            <person name="Jensen L."/>
            <person name="Jensen C."/>
            <person name="Gillespie R.G."/>
            <person name="Hoff K.J."/>
            <person name="Prost S."/>
        </authorList>
    </citation>
    <scope>NUCLEOTIDE SEQUENCE</scope>
</reference>
<gene>
    <name evidence="1" type="ORF">HNY73_010483</name>
</gene>
<organism evidence="1 2">
    <name type="scientific">Argiope bruennichi</name>
    <name type="common">Wasp spider</name>
    <name type="synonym">Aranea bruennichi</name>
    <dbReference type="NCBI Taxonomy" id="94029"/>
    <lineage>
        <taxon>Eukaryota</taxon>
        <taxon>Metazoa</taxon>
        <taxon>Ecdysozoa</taxon>
        <taxon>Arthropoda</taxon>
        <taxon>Chelicerata</taxon>
        <taxon>Arachnida</taxon>
        <taxon>Araneae</taxon>
        <taxon>Araneomorphae</taxon>
        <taxon>Entelegynae</taxon>
        <taxon>Araneoidea</taxon>
        <taxon>Araneidae</taxon>
        <taxon>Argiope</taxon>
    </lineage>
</organism>